<keyword evidence="1" id="KW-0723">Serine/threonine-protein kinase</keyword>
<evidence type="ECO:0000256" key="3">
    <source>
        <dbReference type="ARBA" id="ARBA00022741"/>
    </source>
</evidence>
<keyword evidence="2" id="KW-0808">Transferase</keyword>
<evidence type="ECO:0000256" key="1">
    <source>
        <dbReference type="ARBA" id="ARBA00022527"/>
    </source>
</evidence>
<dbReference type="GO" id="GO:0005524">
    <property type="term" value="F:ATP binding"/>
    <property type="evidence" value="ECO:0007669"/>
    <property type="project" value="UniProtKB-KW"/>
</dbReference>
<evidence type="ECO:0000313" key="8">
    <source>
        <dbReference type="EMBL" id="OXA49339.1"/>
    </source>
</evidence>
<dbReference type="STRING" id="158441.A0A226DVT2"/>
<dbReference type="GO" id="GO:0005952">
    <property type="term" value="C:cAMP-dependent protein kinase complex"/>
    <property type="evidence" value="ECO:0007669"/>
    <property type="project" value="TreeGrafter"/>
</dbReference>
<dbReference type="AlphaFoldDB" id="A0A226DVT2"/>
<evidence type="ECO:0000256" key="2">
    <source>
        <dbReference type="ARBA" id="ARBA00022679"/>
    </source>
</evidence>
<dbReference type="EMBL" id="LNIX01000010">
    <property type="protein sequence ID" value="OXA49339.1"/>
    <property type="molecule type" value="Genomic_DNA"/>
</dbReference>
<evidence type="ECO:0000259" key="6">
    <source>
        <dbReference type="PROSITE" id="PS50011"/>
    </source>
</evidence>
<keyword evidence="3" id="KW-0547">Nucleotide-binding</keyword>
<dbReference type="PANTHER" id="PTHR24353">
    <property type="entry name" value="CYCLIC NUCLEOTIDE-DEPENDENT PROTEIN KINASE"/>
    <property type="match status" value="1"/>
</dbReference>
<gene>
    <name evidence="8" type="ORF">Fcan01_15873</name>
</gene>
<dbReference type="GO" id="GO:0004691">
    <property type="term" value="F:cAMP-dependent protein kinase activity"/>
    <property type="evidence" value="ECO:0007669"/>
    <property type="project" value="TreeGrafter"/>
</dbReference>
<dbReference type="PROSITE" id="PS51285">
    <property type="entry name" value="AGC_KINASE_CTER"/>
    <property type="match status" value="1"/>
</dbReference>
<keyword evidence="9" id="KW-1185">Reference proteome</keyword>
<dbReference type="InterPro" id="IPR008271">
    <property type="entry name" value="Ser/Thr_kinase_AS"/>
</dbReference>
<organism evidence="8 9">
    <name type="scientific">Folsomia candida</name>
    <name type="common">Springtail</name>
    <dbReference type="NCBI Taxonomy" id="158441"/>
    <lineage>
        <taxon>Eukaryota</taxon>
        <taxon>Metazoa</taxon>
        <taxon>Ecdysozoa</taxon>
        <taxon>Arthropoda</taxon>
        <taxon>Hexapoda</taxon>
        <taxon>Collembola</taxon>
        <taxon>Entomobryomorpha</taxon>
        <taxon>Isotomoidea</taxon>
        <taxon>Isotomidae</taxon>
        <taxon>Proisotominae</taxon>
        <taxon>Folsomia</taxon>
    </lineage>
</organism>
<feature type="domain" description="Protein kinase" evidence="6">
    <location>
        <begin position="151"/>
        <end position="407"/>
    </location>
</feature>
<name>A0A226DVT2_FOLCA</name>
<dbReference type="SUPFAM" id="SSF56112">
    <property type="entry name" value="Protein kinase-like (PK-like)"/>
    <property type="match status" value="1"/>
</dbReference>
<reference evidence="8 9" key="1">
    <citation type="submission" date="2015-12" db="EMBL/GenBank/DDBJ databases">
        <title>The genome of Folsomia candida.</title>
        <authorList>
            <person name="Faddeeva A."/>
            <person name="Derks M.F."/>
            <person name="Anvar Y."/>
            <person name="Smit S."/>
            <person name="Van Straalen N."/>
            <person name="Roelofs D."/>
        </authorList>
    </citation>
    <scope>NUCLEOTIDE SEQUENCE [LARGE SCALE GENOMIC DNA]</scope>
    <source>
        <strain evidence="8 9">VU population</strain>
        <tissue evidence="8">Whole body</tissue>
    </source>
</reference>
<dbReference type="Pfam" id="PF00069">
    <property type="entry name" value="Pkinase"/>
    <property type="match status" value="1"/>
</dbReference>
<dbReference type="GO" id="GO:0005634">
    <property type="term" value="C:nucleus"/>
    <property type="evidence" value="ECO:0007669"/>
    <property type="project" value="TreeGrafter"/>
</dbReference>
<evidence type="ECO:0000313" key="9">
    <source>
        <dbReference type="Proteomes" id="UP000198287"/>
    </source>
</evidence>
<comment type="caution">
    <text evidence="8">The sequence shown here is derived from an EMBL/GenBank/DDBJ whole genome shotgun (WGS) entry which is preliminary data.</text>
</comment>
<dbReference type="Gene3D" id="1.10.510.10">
    <property type="entry name" value="Transferase(Phosphotransferase) domain 1"/>
    <property type="match status" value="1"/>
</dbReference>
<dbReference type="PROSITE" id="PS00108">
    <property type="entry name" value="PROTEIN_KINASE_ST"/>
    <property type="match status" value="1"/>
</dbReference>
<dbReference type="InterPro" id="IPR000961">
    <property type="entry name" value="AGC-kinase_C"/>
</dbReference>
<proteinExistence type="predicted"/>
<evidence type="ECO:0000256" key="5">
    <source>
        <dbReference type="ARBA" id="ARBA00022840"/>
    </source>
</evidence>
<dbReference type="PANTHER" id="PTHR24353:SF153">
    <property type="entry name" value="CAMP-DEPENDENT PROTEIN KINASE CATALYTIC SUBUNIT 1"/>
    <property type="match status" value="1"/>
</dbReference>
<protein>
    <submittedName>
        <fullName evidence="8">cAMP-dependent protein kinase catalytic subunit</fullName>
    </submittedName>
</protein>
<accession>A0A226DVT2</accession>
<dbReference type="InterPro" id="IPR011009">
    <property type="entry name" value="Kinase-like_dom_sf"/>
</dbReference>
<dbReference type="Gene3D" id="3.30.200.20">
    <property type="entry name" value="Phosphorylase Kinase, domain 1"/>
    <property type="match status" value="1"/>
</dbReference>
<evidence type="ECO:0000259" key="7">
    <source>
        <dbReference type="PROSITE" id="PS51285"/>
    </source>
</evidence>
<dbReference type="FunFam" id="1.10.510.10:FF:000005">
    <property type="entry name" value="cAMP-dependent protein kinase catalytic subunit alpha"/>
    <property type="match status" value="1"/>
</dbReference>
<dbReference type="SMART" id="SM00220">
    <property type="entry name" value="S_TKc"/>
    <property type="match status" value="1"/>
</dbReference>
<dbReference type="InterPro" id="IPR000719">
    <property type="entry name" value="Prot_kinase_dom"/>
</dbReference>
<keyword evidence="5" id="KW-0067">ATP-binding</keyword>
<dbReference type="Proteomes" id="UP000198287">
    <property type="component" value="Unassembled WGS sequence"/>
</dbReference>
<dbReference type="GO" id="GO:0005829">
    <property type="term" value="C:cytosol"/>
    <property type="evidence" value="ECO:0007669"/>
    <property type="project" value="TreeGrafter"/>
</dbReference>
<evidence type="ECO:0000256" key="4">
    <source>
        <dbReference type="ARBA" id="ARBA00022777"/>
    </source>
</evidence>
<dbReference type="SMART" id="SM00133">
    <property type="entry name" value="S_TK_X"/>
    <property type="match status" value="1"/>
</dbReference>
<keyword evidence="4 8" id="KW-0418">Kinase</keyword>
<dbReference type="OrthoDB" id="63267at2759"/>
<sequence>MSLTTATTNDWWLQLRSFLCLRRIPPEEDNTKGEDSDPEVDQSYETNKHVTKDNLKHAKKPNLGEIFVHRTRKVSRKENISTALNSLQASLHNLPVKDEKTPKKVDFTLPQDPVNGGTTTSSFWLTSAKKDFELKYSSSPSNSSRAKLSDFNPLQTIGTGSFSHVRLVQYRPTGKFHAMKILSKKLLISTKQVDNTLCEKKVLQSASFPFIVTLKYAFKDNSNIYLVLDFVPGGELLTHVKKSRQGFFPEPQAAFYASQVVLVFEYLHHLGFIYRDLKPENVLLDGRGYVKVTDFSFVKRVPGRTYTLCGTPDYLAPEMVLSKGYNAAVDWWAVGVLIFEMCAGYPPFFGNSQMAIYEKIVDGRVRFPRHFSNKVKSIVGGLCEADVTKRLGNMKSGVAQIKEHGWFEGMDWVGIFEKRVRPPLIPEYRGRSDTSNFEGYDEIELKIEKVNQYEKEFANF</sequence>
<dbReference type="PROSITE" id="PS50011">
    <property type="entry name" value="PROTEIN_KINASE_DOM"/>
    <property type="match status" value="1"/>
</dbReference>
<feature type="domain" description="AGC-kinase C-terminal" evidence="7">
    <location>
        <begin position="408"/>
        <end position="460"/>
    </location>
</feature>